<evidence type="ECO:0000313" key="4">
    <source>
        <dbReference type="Proteomes" id="UP000242258"/>
    </source>
</evidence>
<dbReference type="AlphaFoldDB" id="A0A1E7Q483"/>
<dbReference type="Pfam" id="PF05239">
    <property type="entry name" value="PRC"/>
    <property type="match status" value="1"/>
</dbReference>
<evidence type="ECO:0000256" key="1">
    <source>
        <dbReference type="SAM" id="SignalP"/>
    </source>
</evidence>
<accession>A0A1E7Q483</accession>
<keyword evidence="1" id="KW-0732">Signal</keyword>
<dbReference type="PANTHER" id="PTHR36505">
    <property type="entry name" value="BLR1072 PROTEIN"/>
    <property type="match status" value="1"/>
</dbReference>
<dbReference type="Gene3D" id="2.30.30.240">
    <property type="entry name" value="PRC-barrel domain"/>
    <property type="match status" value="1"/>
</dbReference>
<dbReference type="Proteomes" id="UP000242258">
    <property type="component" value="Unassembled WGS sequence"/>
</dbReference>
<dbReference type="OrthoDB" id="6366681at2"/>
<proteinExistence type="predicted"/>
<keyword evidence="4" id="KW-1185">Reference proteome</keyword>
<dbReference type="SUPFAM" id="SSF50346">
    <property type="entry name" value="PRC-barrel domain"/>
    <property type="match status" value="1"/>
</dbReference>
<feature type="domain" description="PRC-barrel" evidence="2">
    <location>
        <begin position="67"/>
        <end position="139"/>
    </location>
</feature>
<evidence type="ECO:0000313" key="3">
    <source>
        <dbReference type="EMBL" id="OEY68858.1"/>
    </source>
</evidence>
<name>A0A1E7Q483_9GAMM</name>
<dbReference type="PANTHER" id="PTHR36505:SF1">
    <property type="entry name" value="BLR1072 PROTEIN"/>
    <property type="match status" value="1"/>
</dbReference>
<dbReference type="RefSeq" id="WP_070048424.1">
    <property type="nucleotide sequence ID" value="NZ_CBCSDO010000003.1"/>
</dbReference>
<feature type="signal peptide" evidence="1">
    <location>
        <begin position="1"/>
        <end position="26"/>
    </location>
</feature>
<sequence length="155" mass="16833">MKKLNSILFCAIITPTIALTSGSVLSQQTSDKQNQYDQKSKALKDNKHREMSNTLNRKYLSVLPTNGMHASNLIGMNVKTANNEDIGEVQDLLIDSNGQVAAIVVSVGGFLGIGDKDVAVGWDNVTKSGNNDDGQLRLNVTRENLTSAPKFVKRD</sequence>
<feature type="chain" id="PRO_5009200431" description="PRC-barrel domain-containing protein" evidence="1">
    <location>
        <begin position="27"/>
        <end position="155"/>
    </location>
</feature>
<comment type="caution">
    <text evidence="3">The sequence shown here is derived from an EMBL/GenBank/DDBJ whole genome shotgun (WGS) entry which is preliminary data.</text>
</comment>
<protein>
    <recommendedName>
        <fullName evidence="2">PRC-barrel domain-containing protein</fullName>
    </recommendedName>
</protein>
<dbReference type="InterPro" id="IPR027275">
    <property type="entry name" value="PRC-brl_dom"/>
</dbReference>
<gene>
    <name evidence="3" type="ORF">BI198_04225</name>
</gene>
<evidence type="ECO:0000259" key="2">
    <source>
        <dbReference type="Pfam" id="PF05239"/>
    </source>
</evidence>
<dbReference type="EMBL" id="MKEK01000001">
    <property type="protein sequence ID" value="OEY68858.1"/>
    <property type="molecule type" value="Genomic_DNA"/>
</dbReference>
<organism evidence="3 4">
    <name type="scientific">Rheinheimera salexigens</name>
    <dbReference type="NCBI Taxonomy" id="1628148"/>
    <lineage>
        <taxon>Bacteria</taxon>
        <taxon>Pseudomonadati</taxon>
        <taxon>Pseudomonadota</taxon>
        <taxon>Gammaproteobacteria</taxon>
        <taxon>Chromatiales</taxon>
        <taxon>Chromatiaceae</taxon>
        <taxon>Rheinheimera</taxon>
    </lineage>
</organism>
<dbReference type="InterPro" id="IPR011033">
    <property type="entry name" value="PRC_barrel-like_sf"/>
</dbReference>
<reference evidence="4" key="1">
    <citation type="submission" date="2016-09" db="EMBL/GenBank/DDBJ databases">
        <authorList>
            <person name="Wan X."/>
            <person name="Hou S."/>
        </authorList>
    </citation>
    <scope>NUCLEOTIDE SEQUENCE [LARGE SCALE GENOMIC DNA]</scope>
    <source>
        <strain evidence="4">KH87</strain>
    </source>
</reference>